<proteinExistence type="predicted"/>
<evidence type="ECO:0000256" key="1">
    <source>
        <dbReference type="SAM" id="MobiDB-lite"/>
    </source>
</evidence>
<dbReference type="Proteomes" id="UP000799777">
    <property type="component" value="Unassembled WGS sequence"/>
</dbReference>
<feature type="compositionally biased region" description="Basic and acidic residues" evidence="1">
    <location>
        <begin position="40"/>
        <end position="56"/>
    </location>
</feature>
<gene>
    <name evidence="2" type="ORF">EK21DRAFT_113165</name>
</gene>
<evidence type="ECO:0000313" key="3">
    <source>
        <dbReference type="Proteomes" id="UP000799777"/>
    </source>
</evidence>
<feature type="compositionally biased region" description="Basic and acidic residues" evidence="1">
    <location>
        <begin position="66"/>
        <end position="93"/>
    </location>
</feature>
<comment type="caution">
    <text evidence="2">The sequence shown here is derived from an EMBL/GenBank/DDBJ whole genome shotgun (WGS) entry which is preliminary data.</text>
</comment>
<accession>A0A9P4H8P8</accession>
<feature type="region of interest" description="Disordered" evidence="1">
    <location>
        <begin position="33"/>
        <end position="119"/>
    </location>
</feature>
<dbReference type="EMBL" id="ML978204">
    <property type="protein sequence ID" value="KAF2029105.1"/>
    <property type="molecule type" value="Genomic_DNA"/>
</dbReference>
<organism evidence="2 3">
    <name type="scientific">Setomelanomma holmii</name>
    <dbReference type="NCBI Taxonomy" id="210430"/>
    <lineage>
        <taxon>Eukaryota</taxon>
        <taxon>Fungi</taxon>
        <taxon>Dikarya</taxon>
        <taxon>Ascomycota</taxon>
        <taxon>Pezizomycotina</taxon>
        <taxon>Dothideomycetes</taxon>
        <taxon>Pleosporomycetidae</taxon>
        <taxon>Pleosporales</taxon>
        <taxon>Pleosporineae</taxon>
        <taxon>Phaeosphaeriaceae</taxon>
        <taxon>Setomelanomma</taxon>
    </lineage>
</organism>
<evidence type="ECO:0000313" key="2">
    <source>
        <dbReference type="EMBL" id="KAF2029105.1"/>
    </source>
</evidence>
<dbReference type="AlphaFoldDB" id="A0A9P4H8P8"/>
<sequence>MLNRTINEVVNRPSVSRAWEKEVSNECLNQLENEVSNNKDLPRPENEISKEGLSRPEDDDNFNIDDWIKDDSDTTHNKDETDGTNKDVDKENQRPTSGKKRARDDAGSGNDEIKKARQN</sequence>
<reference evidence="2" key="1">
    <citation type="journal article" date="2020" name="Stud. Mycol.">
        <title>101 Dothideomycetes genomes: a test case for predicting lifestyles and emergence of pathogens.</title>
        <authorList>
            <person name="Haridas S."/>
            <person name="Albert R."/>
            <person name="Binder M."/>
            <person name="Bloem J."/>
            <person name="Labutti K."/>
            <person name="Salamov A."/>
            <person name="Andreopoulos B."/>
            <person name="Baker S."/>
            <person name="Barry K."/>
            <person name="Bills G."/>
            <person name="Bluhm B."/>
            <person name="Cannon C."/>
            <person name="Castanera R."/>
            <person name="Culley D."/>
            <person name="Daum C."/>
            <person name="Ezra D."/>
            <person name="Gonzalez J."/>
            <person name="Henrissat B."/>
            <person name="Kuo A."/>
            <person name="Liang C."/>
            <person name="Lipzen A."/>
            <person name="Lutzoni F."/>
            <person name="Magnuson J."/>
            <person name="Mondo S."/>
            <person name="Nolan M."/>
            <person name="Ohm R."/>
            <person name="Pangilinan J."/>
            <person name="Park H.-J."/>
            <person name="Ramirez L."/>
            <person name="Alfaro M."/>
            <person name="Sun H."/>
            <person name="Tritt A."/>
            <person name="Yoshinaga Y."/>
            <person name="Zwiers L.-H."/>
            <person name="Turgeon B."/>
            <person name="Goodwin S."/>
            <person name="Spatafora J."/>
            <person name="Crous P."/>
            <person name="Grigoriev I."/>
        </authorList>
    </citation>
    <scope>NUCLEOTIDE SEQUENCE</scope>
    <source>
        <strain evidence="2">CBS 110217</strain>
    </source>
</reference>
<protein>
    <submittedName>
        <fullName evidence="2">Uncharacterized protein</fullName>
    </submittedName>
</protein>
<name>A0A9P4H8P8_9PLEO</name>
<feature type="compositionally biased region" description="Basic and acidic residues" evidence="1">
    <location>
        <begin position="102"/>
        <end position="119"/>
    </location>
</feature>
<keyword evidence="3" id="KW-1185">Reference proteome</keyword>